<comment type="caution">
    <text evidence="7">The sequence shown here is derived from an EMBL/GenBank/DDBJ whole genome shotgun (WGS) entry which is preliminary data.</text>
</comment>
<gene>
    <name evidence="7" type="ORF">B4O97_02490</name>
</gene>
<evidence type="ECO:0000256" key="2">
    <source>
        <dbReference type="ARBA" id="ARBA00022692"/>
    </source>
</evidence>
<dbReference type="Gene3D" id="3.40.50.410">
    <property type="entry name" value="von Willebrand factor, type A domain"/>
    <property type="match status" value="1"/>
</dbReference>
<dbReference type="PROSITE" id="PS50234">
    <property type="entry name" value="VWFA"/>
    <property type="match status" value="1"/>
</dbReference>
<proteinExistence type="predicted"/>
<evidence type="ECO:0000256" key="5">
    <source>
        <dbReference type="SAM" id="Phobius"/>
    </source>
</evidence>
<feature type="transmembrane region" description="Helical" evidence="5">
    <location>
        <begin position="47"/>
        <end position="71"/>
    </location>
</feature>
<dbReference type="SMART" id="SM00327">
    <property type="entry name" value="VWA"/>
    <property type="match status" value="1"/>
</dbReference>
<evidence type="ECO:0000256" key="4">
    <source>
        <dbReference type="ARBA" id="ARBA00023136"/>
    </source>
</evidence>
<reference evidence="7 8" key="1">
    <citation type="submission" date="2017-03" db="EMBL/GenBank/DDBJ databases">
        <title>Draft Genome sequence of Marispirochaeta sp. strain JC444.</title>
        <authorList>
            <person name="Shivani Y."/>
            <person name="Subhash Y."/>
            <person name="Sasikala C."/>
            <person name="Ramana C."/>
        </authorList>
    </citation>
    <scope>NUCLEOTIDE SEQUENCE [LARGE SCALE GENOMIC DNA]</scope>
    <source>
        <strain evidence="7 8">JC444</strain>
    </source>
</reference>
<accession>A0A1Y1S287</accession>
<name>A0A1Y1S287_9SPIO</name>
<keyword evidence="1" id="KW-1003">Cell membrane</keyword>
<protein>
    <recommendedName>
        <fullName evidence="6">VWFA domain-containing protein</fullName>
    </recommendedName>
</protein>
<dbReference type="STRING" id="1963862.B4O97_02490"/>
<dbReference type="Pfam" id="PF13519">
    <property type="entry name" value="VWA_2"/>
    <property type="match status" value="1"/>
</dbReference>
<dbReference type="InterPro" id="IPR036465">
    <property type="entry name" value="vWFA_dom_sf"/>
</dbReference>
<evidence type="ECO:0000256" key="1">
    <source>
        <dbReference type="ARBA" id="ARBA00022475"/>
    </source>
</evidence>
<dbReference type="Proteomes" id="UP000192343">
    <property type="component" value="Unassembled WGS sequence"/>
</dbReference>
<keyword evidence="4 5" id="KW-0472">Membrane</keyword>
<feature type="domain" description="VWFA" evidence="6">
    <location>
        <begin position="88"/>
        <end position="279"/>
    </location>
</feature>
<sequence>MFRYPHLFFCLLLLVPVIILLWLEFLRGRRDLEYLLGRWRAGNYLDIFTVKWFFSSLALVLFIVFTLFAAADPERKGRPEIRTIESRDIVFALDVSLSMLARDSSPSRLERSVEVMRGILASRGGTSRFSLVVFQEIGVKMIPITEDLAMFETVFQNIGPQVLSRRGSDLKAGLVASLDAFPGKVESEKLLFVFSDGENFGGAVKPVLETARQRGIRIVALGAGTVEGAAIPLEDEQELRDSSGNRVVTRLNADNMRYLAEETGGEYFSLNDPALMSKLDAVFGSSSVRYNEPRESAYRPYLLIAVFALYIYFLVRVIPWKKTF</sequence>
<evidence type="ECO:0000313" key="8">
    <source>
        <dbReference type="Proteomes" id="UP000192343"/>
    </source>
</evidence>
<dbReference type="PANTHER" id="PTHR22550:SF5">
    <property type="entry name" value="LEUCINE ZIPPER PROTEIN 4"/>
    <property type="match status" value="1"/>
</dbReference>
<dbReference type="RefSeq" id="WP_083047992.1">
    <property type="nucleotide sequence ID" value="NZ_MWQY01000002.1"/>
</dbReference>
<keyword evidence="8" id="KW-1185">Reference proteome</keyword>
<dbReference type="EMBL" id="MWQY01000002">
    <property type="protein sequence ID" value="ORC37887.1"/>
    <property type="molecule type" value="Genomic_DNA"/>
</dbReference>
<evidence type="ECO:0000256" key="3">
    <source>
        <dbReference type="ARBA" id="ARBA00022989"/>
    </source>
</evidence>
<dbReference type="OrthoDB" id="353431at2"/>
<dbReference type="InterPro" id="IPR050768">
    <property type="entry name" value="UPF0353/GerABKA_families"/>
</dbReference>
<feature type="transmembrane region" description="Helical" evidence="5">
    <location>
        <begin position="298"/>
        <end position="318"/>
    </location>
</feature>
<keyword evidence="3 5" id="KW-1133">Transmembrane helix</keyword>
<evidence type="ECO:0000259" key="6">
    <source>
        <dbReference type="PROSITE" id="PS50234"/>
    </source>
</evidence>
<keyword evidence="2 5" id="KW-0812">Transmembrane</keyword>
<dbReference type="SUPFAM" id="SSF53300">
    <property type="entry name" value="vWA-like"/>
    <property type="match status" value="1"/>
</dbReference>
<organism evidence="7 8">
    <name type="scientific">Marispirochaeta aestuarii</name>
    <dbReference type="NCBI Taxonomy" id="1963862"/>
    <lineage>
        <taxon>Bacteria</taxon>
        <taxon>Pseudomonadati</taxon>
        <taxon>Spirochaetota</taxon>
        <taxon>Spirochaetia</taxon>
        <taxon>Spirochaetales</taxon>
        <taxon>Spirochaetaceae</taxon>
        <taxon>Marispirochaeta</taxon>
    </lineage>
</organism>
<feature type="transmembrane region" description="Helical" evidence="5">
    <location>
        <begin position="6"/>
        <end position="26"/>
    </location>
</feature>
<dbReference type="PANTHER" id="PTHR22550">
    <property type="entry name" value="SPORE GERMINATION PROTEIN"/>
    <property type="match status" value="1"/>
</dbReference>
<evidence type="ECO:0000313" key="7">
    <source>
        <dbReference type="EMBL" id="ORC37887.1"/>
    </source>
</evidence>
<dbReference type="AlphaFoldDB" id="A0A1Y1S287"/>
<dbReference type="InterPro" id="IPR002035">
    <property type="entry name" value="VWF_A"/>
</dbReference>